<accession>A0A1G4BI19</accession>
<name>A0A1G4BI19_9PEZI</name>
<evidence type="ECO:0000256" key="1">
    <source>
        <dbReference type="SAM" id="MobiDB-lite"/>
    </source>
</evidence>
<gene>
    <name evidence="2" type="ORF">CORC01_03755</name>
</gene>
<comment type="caution">
    <text evidence="2">The sequence shown here is derived from an EMBL/GenBank/DDBJ whole genome shotgun (WGS) entry which is preliminary data.</text>
</comment>
<reference evidence="2 3" key="1">
    <citation type="submission" date="2016-09" db="EMBL/GenBank/DDBJ databases">
        <authorList>
            <person name="Capua I."/>
            <person name="De Benedictis P."/>
            <person name="Joannis T."/>
            <person name="Lombin L.H."/>
            <person name="Cattoli G."/>
        </authorList>
    </citation>
    <scope>NUCLEOTIDE SEQUENCE [LARGE SCALE GENOMIC DNA]</scope>
    <source>
        <strain evidence="2 3">IMI 309357</strain>
    </source>
</reference>
<dbReference type="AlphaFoldDB" id="A0A1G4BI19"/>
<dbReference type="RefSeq" id="XP_022478069.1">
    <property type="nucleotide sequence ID" value="XM_022615404.1"/>
</dbReference>
<keyword evidence="3" id="KW-1185">Reference proteome</keyword>
<organism evidence="2 3">
    <name type="scientific">Colletotrichum orchidophilum</name>
    <dbReference type="NCBI Taxonomy" id="1209926"/>
    <lineage>
        <taxon>Eukaryota</taxon>
        <taxon>Fungi</taxon>
        <taxon>Dikarya</taxon>
        <taxon>Ascomycota</taxon>
        <taxon>Pezizomycotina</taxon>
        <taxon>Sordariomycetes</taxon>
        <taxon>Hypocreomycetidae</taxon>
        <taxon>Glomerellales</taxon>
        <taxon>Glomerellaceae</taxon>
        <taxon>Colletotrichum</taxon>
    </lineage>
</organism>
<sequence>KQAPQRWLPKRRHQVREGAKAGWVTEAKGRVGPGLEWSDGLNGKRKAMKQASGRAVYRE</sequence>
<evidence type="ECO:0000313" key="3">
    <source>
        <dbReference type="Proteomes" id="UP000176998"/>
    </source>
</evidence>
<dbReference type="GeneID" id="34556914"/>
<feature type="non-terminal residue" evidence="2">
    <location>
        <position position="1"/>
    </location>
</feature>
<proteinExistence type="predicted"/>
<feature type="region of interest" description="Disordered" evidence="1">
    <location>
        <begin position="1"/>
        <end position="59"/>
    </location>
</feature>
<dbReference type="EMBL" id="MJBS01000023">
    <property type="protein sequence ID" value="OHF00927.1"/>
    <property type="molecule type" value="Genomic_DNA"/>
</dbReference>
<evidence type="ECO:0000313" key="2">
    <source>
        <dbReference type="EMBL" id="OHF00927.1"/>
    </source>
</evidence>
<dbReference type="Proteomes" id="UP000176998">
    <property type="component" value="Unassembled WGS sequence"/>
</dbReference>
<protein>
    <submittedName>
        <fullName evidence="2">Uncharacterized protein</fullName>
    </submittedName>
</protein>